<name>A0A4Q2KBU7_9FIRM</name>
<evidence type="ECO:0000313" key="2">
    <source>
        <dbReference type="Proteomes" id="UP000291269"/>
    </source>
</evidence>
<accession>A0A4Q2KBU7</accession>
<protein>
    <submittedName>
        <fullName evidence="1">Uncharacterized protein</fullName>
    </submittedName>
</protein>
<reference evidence="1 2" key="1">
    <citation type="journal article" date="2019" name="Gut">
        <title>Antibiotics-induced monodominance of a novel gut bacterial order.</title>
        <authorList>
            <person name="Hildebrand F."/>
            <person name="Moitinho-Silva L."/>
            <person name="Blasche S."/>
            <person name="Jahn M.T."/>
            <person name="Gossmann T.I."/>
            <person name="Heuerta-Cepas J."/>
            <person name="Hercog R."/>
            <person name="Luetge M."/>
            <person name="Bahram M."/>
            <person name="Pryszlak A."/>
            <person name="Alves R.J."/>
            <person name="Waszak S.M."/>
            <person name="Zhu A."/>
            <person name="Ye L."/>
            <person name="Costea P.I."/>
            <person name="Aalvink S."/>
            <person name="Belzer C."/>
            <person name="Forslund S.K."/>
            <person name="Sunagawa S."/>
            <person name="Hentschel U."/>
            <person name="Merten C."/>
            <person name="Patil K.R."/>
            <person name="Benes V."/>
            <person name="Bork P."/>
        </authorList>
    </citation>
    <scope>NUCLEOTIDE SEQUENCE [LARGE SCALE GENOMIC DNA]</scope>
    <source>
        <strain evidence="1 2">HDS1380</strain>
    </source>
</reference>
<sequence length="666" mass="75806">MMYYRIAVKAESGLQKAEEELFCYLKAIGNVSEVNSGTDGDFLIRVVCKKMQEGDFSLKSDGKVLDIAGNGLNEVLCGVYTALEEYGVKFGISGEVIPESVDFSVSFKRHVTPAVLYRGIRQHLNFPMDISSYSLNEAKRYIRNLARLRYNSITFHSYPGQFYCGKYQGEKISAGKFFYGEVQPVSNIAFLKNNVSNLNYFCIEESEQYFNDEEKLSEYAVFWLRSVMQECKSYGMRVVFSFEVRGADAAEIDGMIAWVRKSYPQADIVELATQECGCGWDDSACIPSGDLRELATQLYGKPIVEKIGPLLNGRYSQMPLTLREMKKCIEAAKRNERCRVLIYATCIQTLHVCRRILQEYGVEHAFLCAHGAKYVEKNLDELLAEGDSIPGVYSWIEFDGNMFQPENKDGHNFDLLHMLRKKSRGSRIPEISLNHWRNAENSLSIAYCAELMIDCTPPAFFYEKADLLCGLSRGGIEKLCETIAKAEDCARDELPNIGFCAVYCWYNADREYLGYISLYDPQKLEKYEKLLDEARAVADSLQPTGAVGERLRAFWSNRLRAGVCHVQTIRALMPLNELAKCKDQDSKEKMAQVCSCALEYAKKYLRITTEYTADRGGQGVLISYYKTIFQYIYVLRERLCGIPVPETYEKRNLDTPPSPMIQKNVQ</sequence>
<dbReference type="EMBL" id="SDOZ01000002">
    <property type="protein sequence ID" value="RXZ62054.1"/>
    <property type="molecule type" value="Genomic_DNA"/>
</dbReference>
<evidence type="ECO:0000313" key="1">
    <source>
        <dbReference type="EMBL" id="RXZ62054.1"/>
    </source>
</evidence>
<dbReference type="Proteomes" id="UP000291269">
    <property type="component" value="Unassembled WGS sequence"/>
</dbReference>
<organism evidence="1 2">
    <name type="scientific">Candidatus Borkfalkia ceftriaxoniphila</name>
    <dbReference type="NCBI Taxonomy" id="2508949"/>
    <lineage>
        <taxon>Bacteria</taxon>
        <taxon>Bacillati</taxon>
        <taxon>Bacillota</taxon>
        <taxon>Clostridia</taxon>
        <taxon>Christensenellales</taxon>
        <taxon>Christensenellaceae</taxon>
        <taxon>Candidatus Borkfalkia</taxon>
    </lineage>
</organism>
<keyword evidence="2" id="KW-1185">Reference proteome</keyword>
<proteinExistence type="predicted"/>
<dbReference type="RefSeq" id="WP_129225366.1">
    <property type="nucleotide sequence ID" value="NZ_SDOZ01000002.1"/>
</dbReference>
<gene>
    <name evidence="1" type="ORF">ESZ91_06590</name>
</gene>
<dbReference type="OrthoDB" id="3034609at2"/>
<comment type="caution">
    <text evidence="1">The sequence shown here is derived from an EMBL/GenBank/DDBJ whole genome shotgun (WGS) entry which is preliminary data.</text>
</comment>
<dbReference type="AlphaFoldDB" id="A0A4Q2KBU7"/>